<dbReference type="EMBL" id="FNDJ01000015">
    <property type="protein sequence ID" value="SDK33344.1"/>
    <property type="molecule type" value="Genomic_DNA"/>
</dbReference>
<accession>A0A1G9B2M4</accession>
<feature type="chain" id="PRO_5011724498" description="Clp amino terminal domain-containing protein, pathogenicity island component" evidence="1">
    <location>
        <begin position="27"/>
        <end position="148"/>
    </location>
</feature>
<proteinExistence type="predicted"/>
<dbReference type="STRING" id="633440.SAMN05421869_115119"/>
<reference evidence="2 3" key="1">
    <citation type="submission" date="2016-10" db="EMBL/GenBank/DDBJ databases">
        <authorList>
            <person name="de Groot N.N."/>
        </authorList>
    </citation>
    <scope>NUCLEOTIDE SEQUENCE [LARGE SCALE GENOMIC DNA]</scope>
    <source>
        <strain evidence="2 3">CGMCC 4.6533</strain>
    </source>
</reference>
<feature type="signal peptide" evidence="1">
    <location>
        <begin position="1"/>
        <end position="26"/>
    </location>
</feature>
<sequence>MWRRRAALVAGALVVVGMVGPGAPVAAEQRVADDPCGRSSVVTHADKLKLAAQEGVRERERAEGGTQIEVPELARGLAAELGIGLDEATTVAKRLLSLSSGGRGLNRDSAEFRAVASGLGISVERLVEALTAIKRAAAGPAEGKSAGS</sequence>
<name>A0A1G9B2M4_9ACTN</name>
<dbReference type="Proteomes" id="UP000199202">
    <property type="component" value="Unassembled WGS sequence"/>
</dbReference>
<keyword evidence="3" id="KW-1185">Reference proteome</keyword>
<dbReference type="RefSeq" id="WP_143043931.1">
    <property type="nucleotide sequence ID" value="NZ_FNDJ01000015.1"/>
</dbReference>
<gene>
    <name evidence="2" type="ORF">SAMN05421869_115119</name>
</gene>
<evidence type="ECO:0000313" key="3">
    <source>
        <dbReference type="Proteomes" id="UP000199202"/>
    </source>
</evidence>
<keyword evidence="1" id="KW-0732">Signal</keyword>
<evidence type="ECO:0008006" key="4">
    <source>
        <dbReference type="Google" id="ProtNLM"/>
    </source>
</evidence>
<organism evidence="2 3">
    <name type="scientific">Nonomuraea jiangxiensis</name>
    <dbReference type="NCBI Taxonomy" id="633440"/>
    <lineage>
        <taxon>Bacteria</taxon>
        <taxon>Bacillati</taxon>
        <taxon>Actinomycetota</taxon>
        <taxon>Actinomycetes</taxon>
        <taxon>Streptosporangiales</taxon>
        <taxon>Streptosporangiaceae</taxon>
        <taxon>Nonomuraea</taxon>
    </lineage>
</organism>
<evidence type="ECO:0000256" key="1">
    <source>
        <dbReference type="SAM" id="SignalP"/>
    </source>
</evidence>
<evidence type="ECO:0000313" key="2">
    <source>
        <dbReference type="EMBL" id="SDK33344.1"/>
    </source>
</evidence>
<dbReference type="AlphaFoldDB" id="A0A1G9B2M4"/>
<dbReference type="OrthoDB" id="3638563at2"/>
<protein>
    <recommendedName>
        <fullName evidence="4">Clp amino terminal domain-containing protein, pathogenicity island component</fullName>
    </recommendedName>
</protein>